<organism evidence="15 18">
    <name type="scientific">Pediococcus damnosus</name>
    <dbReference type="NCBI Taxonomy" id="51663"/>
    <lineage>
        <taxon>Bacteria</taxon>
        <taxon>Bacillati</taxon>
        <taxon>Bacillota</taxon>
        <taxon>Bacilli</taxon>
        <taxon>Lactobacillales</taxon>
        <taxon>Lactobacillaceae</taxon>
        <taxon>Pediococcus</taxon>
    </lineage>
</organism>
<dbReference type="OrthoDB" id="9815641at2"/>
<evidence type="ECO:0000313" key="15">
    <source>
        <dbReference type="EMBL" id="AMV62037.1"/>
    </source>
</evidence>
<evidence type="ECO:0000256" key="4">
    <source>
        <dbReference type="ARBA" id="ARBA00013673"/>
    </source>
</evidence>
<evidence type="ECO:0000256" key="7">
    <source>
        <dbReference type="ARBA" id="ARBA00022603"/>
    </source>
</evidence>
<dbReference type="KEGG" id="pdm:ADU72_2192"/>
<dbReference type="PANTHER" id="PTHR30027:SF3">
    <property type="entry name" value="16S RRNA (URACIL(1498)-N(3))-METHYLTRANSFERASE"/>
    <property type="match status" value="1"/>
</dbReference>
<dbReference type="NCBIfam" id="NF008691">
    <property type="entry name" value="PRK11713.1-4"/>
    <property type="match status" value="1"/>
</dbReference>
<keyword evidence="7 12" id="KW-0489">Methyltransferase</keyword>
<keyword evidence="17" id="KW-1185">Reference proteome</keyword>
<evidence type="ECO:0000313" key="18">
    <source>
        <dbReference type="Proteomes" id="UP000076405"/>
    </source>
</evidence>
<evidence type="ECO:0000259" key="14">
    <source>
        <dbReference type="Pfam" id="PF20260"/>
    </source>
</evidence>
<dbReference type="AlphaFoldDB" id="A0A0R2HCZ3"/>
<dbReference type="EMBL" id="CP012288">
    <property type="protein sequence ID" value="AMV68113.1"/>
    <property type="molecule type" value="Genomic_DNA"/>
</dbReference>
<reference evidence="17 18" key="1">
    <citation type="journal article" date="2016" name="PLoS ONE">
        <title>The Identification of Novel Diagnostic Marker Genes for the Detection of Beer Spoiling Pediococcus damnosus Strains Using the BlAst Diagnostic Gene findEr.</title>
        <authorList>
            <person name="Behr J."/>
            <person name="Geissler A.J."/>
            <person name="Schmid J."/>
            <person name="Zehe A."/>
            <person name="Vogel R.F."/>
        </authorList>
    </citation>
    <scope>NUCLEOTIDE SEQUENCE [LARGE SCALE GENOMIC DNA]</scope>
    <source>
        <strain evidence="15 18">TMW 2.1533</strain>
        <strain evidence="16 17">TMW 2.1535</strain>
    </source>
</reference>
<dbReference type="InterPro" id="IPR015947">
    <property type="entry name" value="PUA-like_sf"/>
</dbReference>
<dbReference type="SUPFAM" id="SSF88697">
    <property type="entry name" value="PUA domain-like"/>
    <property type="match status" value="1"/>
</dbReference>
<dbReference type="GO" id="GO:0005737">
    <property type="term" value="C:cytoplasm"/>
    <property type="evidence" value="ECO:0007669"/>
    <property type="project" value="UniProtKB-SubCell"/>
</dbReference>
<dbReference type="PIRSF" id="PIRSF015601">
    <property type="entry name" value="MTase_slr0722"/>
    <property type="match status" value="1"/>
</dbReference>
<dbReference type="CDD" id="cd18084">
    <property type="entry name" value="RsmE-like"/>
    <property type="match status" value="1"/>
</dbReference>
<proteinExistence type="inferred from homology"/>
<evidence type="ECO:0000256" key="3">
    <source>
        <dbReference type="ARBA" id="ARBA00012328"/>
    </source>
</evidence>
<protein>
    <recommendedName>
        <fullName evidence="4 12">Ribosomal RNA small subunit methyltransferase E</fullName>
        <ecNumber evidence="3 12">2.1.1.193</ecNumber>
    </recommendedName>
</protein>
<evidence type="ECO:0000256" key="2">
    <source>
        <dbReference type="ARBA" id="ARBA00005528"/>
    </source>
</evidence>
<evidence type="ECO:0000256" key="11">
    <source>
        <dbReference type="ARBA" id="ARBA00047944"/>
    </source>
</evidence>
<dbReference type="Pfam" id="PF20260">
    <property type="entry name" value="PUA_4"/>
    <property type="match status" value="1"/>
</dbReference>
<evidence type="ECO:0000313" key="16">
    <source>
        <dbReference type="EMBL" id="AMV68113.1"/>
    </source>
</evidence>
<dbReference type="Proteomes" id="UP000076244">
    <property type="component" value="Chromosome"/>
</dbReference>
<evidence type="ECO:0000256" key="6">
    <source>
        <dbReference type="ARBA" id="ARBA00022552"/>
    </source>
</evidence>
<dbReference type="GO" id="GO:0070042">
    <property type="term" value="F:rRNA (uridine-N3-)-methyltransferase activity"/>
    <property type="evidence" value="ECO:0007669"/>
    <property type="project" value="TreeGrafter"/>
</dbReference>
<dbReference type="GeneID" id="57277351"/>
<feature type="domain" description="Ribosomal RNA small subunit methyltransferase E methyltransferase" evidence="13">
    <location>
        <begin position="73"/>
        <end position="240"/>
    </location>
</feature>
<dbReference type="InterPro" id="IPR029028">
    <property type="entry name" value="Alpha/beta_knot_MTases"/>
</dbReference>
<dbReference type="Pfam" id="PF04452">
    <property type="entry name" value="Methyltrans_RNA"/>
    <property type="match status" value="1"/>
</dbReference>
<sequence>MQRYFTDQSIQLQKPFSVSGDTFHHLVRVMRAKENEEAEFVAANHQVFLGKIQRIAEKSAEVLPTKQLKHVVELPIEVTIACGLSKGEKSETIVQKGTEMGARHFIFLPTEFSVAKWPTAKVARKIERLQKVAVGAAEQSHRAYIPTISYCSSLKELVQWPGKFKIVAYEESAKQGEHTQLHRQITNMRPNDEALALFGPEGGLSTSEIGTLTDAGFVSVGLGPRILRAETAPLYFLTAISVFTEMR</sequence>
<dbReference type="InterPro" id="IPR006700">
    <property type="entry name" value="RsmE"/>
</dbReference>
<evidence type="ECO:0000256" key="1">
    <source>
        <dbReference type="ARBA" id="ARBA00004496"/>
    </source>
</evidence>
<evidence type="ECO:0000256" key="9">
    <source>
        <dbReference type="ARBA" id="ARBA00022691"/>
    </source>
</evidence>
<dbReference type="InterPro" id="IPR046887">
    <property type="entry name" value="RsmE_PUA-like"/>
</dbReference>
<gene>
    <name evidence="15" type="ORF">ADU70_0537</name>
    <name evidence="16" type="ORF">ADU72_2192</name>
</gene>
<dbReference type="SUPFAM" id="SSF75217">
    <property type="entry name" value="alpha/beta knot"/>
    <property type="match status" value="1"/>
</dbReference>
<keyword evidence="9 12" id="KW-0949">S-adenosyl-L-methionine</keyword>
<evidence type="ECO:0000313" key="17">
    <source>
        <dbReference type="Proteomes" id="UP000076244"/>
    </source>
</evidence>
<evidence type="ECO:0000256" key="12">
    <source>
        <dbReference type="PIRNR" id="PIRNR015601"/>
    </source>
</evidence>
<comment type="function">
    <text evidence="10 12">Specifically methylates the N3 position of the uracil ring of uridine 1498 (m3U1498) in 16S rRNA. Acts on the fully assembled 30S ribosomal subunit.</text>
</comment>
<evidence type="ECO:0000256" key="5">
    <source>
        <dbReference type="ARBA" id="ARBA00022490"/>
    </source>
</evidence>
<dbReference type="PANTHER" id="PTHR30027">
    <property type="entry name" value="RIBOSOMAL RNA SMALL SUBUNIT METHYLTRANSFERASE E"/>
    <property type="match status" value="1"/>
</dbReference>
<dbReference type="InterPro" id="IPR046886">
    <property type="entry name" value="RsmE_MTase_dom"/>
</dbReference>
<dbReference type="NCBIfam" id="TIGR00046">
    <property type="entry name" value="RsmE family RNA methyltransferase"/>
    <property type="match status" value="1"/>
</dbReference>
<keyword evidence="5 12" id="KW-0963">Cytoplasm</keyword>
<dbReference type="GO" id="GO:0070475">
    <property type="term" value="P:rRNA base methylation"/>
    <property type="evidence" value="ECO:0007669"/>
    <property type="project" value="TreeGrafter"/>
</dbReference>
<evidence type="ECO:0000259" key="13">
    <source>
        <dbReference type="Pfam" id="PF04452"/>
    </source>
</evidence>
<evidence type="ECO:0000256" key="10">
    <source>
        <dbReference type="ARBA" id="ARBA00025699"/>
    </source>
</evidence>
<accession>A0A0R2HCZ3</accession>
<dbReference type="EC" id="2.1.1.193" evidence="3 12"/>
<comment type="similarity">
    <text evidence="2 12">Belongs to the RNA methyltransferase RsmE family.</text>
</comment>
<keyword evidence="8 12" id="KW-0808">Transferase</keyword>
<keyword evidence="6 12" id="KW-0698">rRNA processing</keyword>
<name>A0A0R2HCZ3_9LACO</name>
<dbReference type="EMBL" id="CP012275">
    <property type="protein sequence ID" value="AMV62037.1"/>
    <property type="molecule type" value="Genomic_DNA"/>
</dbReference>
<dbReference type="RefSeq" id="WP_046870779.1">
    <property type="nucleotide sequence ID" value="NZ_BAAAXI010000151.1"/>
</dbReference>
<comment type="subcellular location">
    <subcellularLocation>
        <location evidence="1 12">Cytoplasm</location>
    </subcellularLocation>
</comment>
<dbReference type="Proteomes" id="UP000076405">
    <property type="component" value="Chromosome"/>
</dbReference>
<evidence type="ECO:0000256" key="8">
    <source>
        <dbReference type="ARBA" id="ARBA00022679"/>
    </source>
</evidence>
<comment type="catalytic activity">
    <reaction evidence="11 12">
        <text>uridine(1498) in 16S rRNA + S-adenosyl-L-methionine = N(3)-methyluridine(1498) in 16S rRNA + S-adenosyl-L-homocysteine + H(+)</text>
        <dbReference type="Rhea" id="RHEA:42920"/>
        <dbReference type="Rhea" id="RHEA-COMP:10283"/>
        <dbReference type="Rhea" id="RHEA-COMP:10284"/>
        <dbReference type="ChEBI" id="CHEBI:15378"/>
        <dbReference type="ChEBI" id="CHEBI:57856"/>
        <dbReference type="ChEBI" id="CHEBI:59789"/>
        <dbReference type="ChEBI" id="CHEBI:65315"/>
        <dbReference type="ChEBI" id="CHEBI:74502"/>
        <dbReference type="EC" id="2.1.1.193"/>
    </reaction>
</comment>
<feature type="domain" description="Ribosomal RNA small subunit methyltransferase E PUA-like" evidence="14">
    <location>
        <begin position="19"/>
        <end position="62"/>
    </location>
</feature>
<dbReference type="Gene3D" id="3.40.1280.10">
    <property type="match status" value="1"/>
</dbReference>
<dbReference type="InterPro" id="IPR029026">
    <property type="entry name" value="tRNA_m1G_MTases_N"/>
</dbReference>